<keyword evidence="3" id="KW-1185">Reference proteome</keyword>
<organism evidence="2 3">
    <name type="scientific">Lojkania enalia</name>
    <dbReference type="NCBI Taxonomy" id="147567"/>
    <lineage>
        <taxon>Eukaryota</taxon>
        <taxon>Fungi</taxon>
        <taxon>Dikarya</taxon>
        <taxon>Ascomycota</taxon>
        <taxon>Pezizomycotina</taxon>
        <taxon>Dothideomycetes</taxon>
        <taxon>Pleosporomycetidae</taxon>
        <taxon>Pleosporales</taxon>
        <taxon>Pleosporales incertae sedis</taxon>
        <taxon>Lojkania</taxon>
    </lineage>
</organism>
<feature type="compositionally biased region" description="Basic and acidic residues" evidence="1">
    <location>
        <begin position="16"/>
        <end position="52"/>
    </location>
</feature>
<name>A0A9P4N8T0_9PLEO</name>
<feature type="region of interest" description="Disordered" evidence="1">
    <location>
        <begin position="16"/>
        <end position="69"/>
    </location>
</feature>
<comment type="caution">
    <text evidence="2">The sequence shown here is derived from an EMBL/GenBank/DDBJ whole genome shotgun (WGS) entry which is preliminary data.</text>
</comment>
<evidence type="ECO:0000313" key="2">
    <source>
        <dbReference type="EMBL" id="KAF2266396.1"/>
    </source>
</evidence>
<protein>
    <submittedName>
        <fullName evidence="2">Uncharacterized protein</fullName>
    </submittedName>
</protein>
<reference evidence="3" key="1">
    <citation type="journal article" date="2020" name="Stud. Mycol.">
        <title>101 Dothideomycetes genomes: A test case for predicting lifestyles and emergence of pathogens.</title>
        <authorList>
            <person name="Haridas S."/>
            <person name="Albert R."/>
            <person name="Binder M."/>
            <person name="Bloem J."/>
            <person name="LaButti K."/>
            <person name="Salamov A."/>
            <person name="Andreopoulos B."/>
            <person name="Baker S."/>
            <person name="Barry K."/>
            <person name="Bills G."/>
            <person name="Bluhm B."/>
            <person name="Cannon C."/>
            <person name="Castanera R."/>
            <person name="Culley D."/>
            <person name="Daum C."/>
            <person name="Ezra D."/>
            <person name="Gonzalez J."/>
            <person name="Henrissat B."/>
            <person name="Kuo A."/>
            <person name="Liang C."/>
            <person name="Lipzen A."/>
            <person name="Lutzoni F."/>
            <person name="Magnuson J."/>
            <person name="Mondo S."/>
            <person name="Nolan M."/>
            <person name="Ohm R."/>
            <person name="Pangilinan J."/>
            <person name="Park H.-J."/>
            <person name="Ramirez L."/>
            <person name="Alfaro M."/>
            <person name="Sun H."/>
            <person name="Tritt A."/>
            <person name="Yoshinaga Y."/>
            <person name="Zwiers L.-H."/>
            <person name="Turgeon B."/>
            <person name="Goodwin S."/>
            <person name="Spatafora J."/>
            <person name="Crous P."/>
            <person name="Grigoriev I."/>
        </authorList>
    </citation>
    <scope>NUCLEOTIDE SEQUENCE [LARGE SCALE GENOMIC DNA]</scope>
    <source>
        <strain evidence="3">CBS 304.66</strain>
    </source>
</reference>
<dbReference type="EMBL" id="ML986599">
    <property type="protein sequence ID" value="KAF2266396.1"/>
    <property type="molecule type" value="Genomic_DNA"/>
</dbReference>
<accession>A0A9P4N8T0</accession>
<gene>
    <name evidence="2" type="ORF">CC78DRAFT_578432</name>
</gene>
<proteinExistence type="predicted"/>
<feature type="region of interest" description="Disordered" evidence="1">
    <location>
        <begin position="85"/>
        <end position="117"/>
    </location>
</feature>
<dbReference type="Proteomes" id="UP000800093">
    <property type="component" value="Unassembled WGS sequence"/>
</dbReference>
<sequence length="239" mass="26327">MYTHFGREAVEVRLQSEWESGEDRESRSARGAGRERLDRGSSRCWRTGELRRQLPGQSGNSGGAKGMMNLRGQTIGTAQWLRTNGSSCERVPGEQTPRRAGGPQPSDPPTCQPPQQARAGLLTQPWPASDGVCDVTYVMVNAYLPPWRRPTASANASDVLSRAEMPHLLARLTLKCSDAIQDLLTSAGGTWGEPTYRRQGSPNKLYWSAPSRGGAYWQGIGLILVTDPFLELRSFPDYH</sequence>
<dbReference type="AlphaFoldDB" id="A0A9P4N8T0"/>
<evidence type="ECO:0000313" key="3">
    <source>
        <dbReference type="Proteomes" id="UP000800093"/>
    </source>
</evidence>
<evidence type="ECO:0000256" key="1">
    <source>
        <dbReference type="SAM" id="MobiDB-lite"/>
    </source>
</evidence>